<dbReference type="Proteomes" id="UP000019276">
    <property type="component" value="Unassembled WGS sequence"/>
</dbReference>
<dbReference type="PANTHER" id="PTHR38978:SF2">
    <property type="entry name" value="DUF2787 DOMAIN-CONTAINING PROTEIN"/>
    <property type="match status" value="1"/>
</dbReference>
<dbReference type="RefSeq" id="WP_035015587.1">
    <property type="nucleotide sequence ID" value="NZ_ARZY01000031.1"/>
</dbReference>
<evidence type="ECO:0008006" key="3">
    <source>
        <dbReference type="Google" id="ProtNLM"/>
    </source>
</evidence>
<comment type="caution">
    <text evidence="1">The sequence shown here is derived from an EMBL/GenBank/DDBJ whole genome shotgun (WGS) entry which is preliminary data.</text>
</comment>
<protein>
    <recommendedName>
        <fullName evidence="3">DUF2787 domain-containing protein</fullName>
    </recommendedName>
</protein>
<evidence type="ECO:0000313" key="2">
    <source>
        <dbReference type="Proteomes" id="UP000019276"/>
    </source>
</evidence>
<dbReference type="AlphaFoldDB" id="W7QU97"/>
<dbReference type="EMBL" id="ARZY01000031">
    <property type="protein sequence ID" value="EWH09030.1"/>
    <property type="molecule type" value="Genomic_DNA"/>
</dbReference>
<reference evidence="1 2" key="1">
    <citation type="journal article" date="2014" name="Genome Announc.">
        <title>Draft Genome Sequence of the Agar-Degrading Bacterium Catenovulum sp. Strain DS-2, Isolated from Intestines of Haliotis diversicolor.</title>
        <authorList>
            <person name="Shan D."/>
            <person name="Li X."/>
            <person name="Gu Z."/>
            <person name="Wei G."/>
            <person name="Gao Z."/>
            <person name="Shao Z."/>
        </authorList>
    </citation>
    <scope>NUCLEOTIDE SEQUENCE [LARGE SCALE GENOMIC DNA]</scope>
    <source>
        <strain evidence="1 2">DS-2</strain>
    </source>
</reference>
<evidence type="ECO:0000313" key="1">
    <source>
        <dbReference type="EMBL" id="EWH09030.1"/>
    </source>
</evidence>
<sequence>MSLLFSPTQGFELPARFKTVINKCVASSAQLSEATQAITLNFRDPNYSAEQGGYHPLEVRLEKRASGWKFIYITDFCYLDFYQPELVKEVDICFASKTVRVMDRAINDFFAGQYIRDFIRNFLSYHQLGVFEVEVSCEN</sequence>
<gene>
    <name evidence="1" type="ORF">DS2_14689</name>
</gene>
<dbReference type="eggNOG" id="ENOG50330C3">
    <property type="taxonomic scope" value="Bacteria"/>
</dbReference>
<keyword evidence="2" id="KW-1185">Reference proteome</keyword>
<dbReference type="Pfam" id="PF10980">
    <property type="entry name" value="DUF2787"/>
    <property type="match status" value="1"/>
</dbReference>
<dbReference type="PANTHER" id="PTHR38978">
    <property type="entry name" value="DUF2787 DOMAIN-CONTAINING PROTEIN"/>
    <property type="match status" value="1"/>
</dbReference>
<name>W7QU97_9ALTE</name>
<dbReference type="InterPro" id="IPR021248">
    <property type="entry name" value="DUF2787"/>
</dbReference>
<dbReference type="Gene3D" id="3.10.450.430">
    <property type="entry name" value="Protein of unknown function DUF2787"/>
    <property type="match status" value="1"/>
</dbReference>
<dbReference type="STRING" id="1328313.DS2_14689"/>
<organism evidence="1 2">
    <name type="scientific">Catenovulum agarivorans DS-2</name>
    <dbReference type="NCBI Taxonomy" id="1328313"/>
    <lineage>
        <taxon>Bacteria</taxon>
        <taxon>Pseudomonadati</taxon>
        <taxon>Pseudomonadota</taxon>
        <taxon>Gammaproteobacteria</taxon>
        <taxon>Alteromonadales</taxon>
        <taxon>Alteromonadaceae</taxon>
        <taxon>Catenovulum</taxon>
    </lineage>
</organism>
<proteinExistence type="predicted"/>
<accession>W7QU97</accession>
<dbReference type="OrthoDB" id="5589278at2"/>